<keyword evidence="1" id="KW-0472">Membrane</keyword>
<name>A0A167X1R9_9FLAO</name>
<keyword evidence="1" id="KW-1133">Transmembrane helix</keyword>
<dbReference type="STRING" id="249352.SAMN05444395_103246"/>
<dbReference type="AlphaFoldDB" id="A0A167X1R9"/>
<keyword evidence="1" id="KW-0812">Transmembrane</keyword>
<comment type="caution">
    <text evidence="2">The sequence shown here is derived from an EMBL/GenBank/DDBJ whole genome shotgun (WGS) entry which is preliminary data.</text>
</comment>
<feature type="transmembrane region" description="Helical" evidence="1">
    <location>
        <begin position="92"/>
        <end position="110"/>
    </location>
</feature>
<gene>
    <name evidence="2" type="ORF">FBFR_08785</name>
</gene>
<evidence type="ECO:0000313" key="3">
    <source>
        <dbReference type="Proteomes" id="UP000077164"/>
    </source>
</evidence>
<dbReference type="Proteomes" id="UP000077164">
    <property type="component" value="Unassembled WGS sequence"/>
</dbReference>
<accession>A0A167X1R9</accession>
<evidence type="ECO:0000313" key="2">
    <source>
        <dbReference type="EMBL" id="OAB27945.1"/>
    </source>
</evidence>
<dbReference type="NCBIfam" id="TIGR04127">
    <property type="entry name" value="flavo_near_exo"/>
    <property type="match status" value="1"/>
</dbReference>
<dbReference type="EMBL" id="LVJE01000013">
    <property type="protein sequence ID" value="OAB27945.1"/>
    <property type="molecule type" value="Genomic_DNA"/>
</dbReference>
<proteinExistence type="predicted"/>
<dbReference type="RefSeq" id="WP_066079874.1">
    <property type="nucleotide sequence ID" value="NZ_LVJE01000013.1"/>
</dbReference>
<feature type="transmembrane region" description="Helical" evidence="1">
    <location>
        <begin position="56"/>
        <end position="80"/>
    </location>
</feature>
<feature type="transmembrane region" description="Helical" evidence="1">
    <location>
        <begin position="122"/>
        <end position="142"/>
    </location>
</feature>
<dbReference type="OrthoDB" id="982493at2"/>
<dbReference type="InterPro" id="IPR026414">
    <property type="entry name" value="ExosoTase_F-assoc_memb"/>
</dbReference>
<protein>
    <submittedName>
        <fullName evidence="2">Exosortase F system-associated protein</fullName>
    </submittedName>
</protein>
<keyword evidence="3" id="KW-1185">Reference proteome</keyword>
<organism evidence="2 3">
    <name type="scientific">Flavobacterium fryxellicola</name>
    <dbReference type="NCBI Taxonomy" id="249352"/>
    <lineage>
        <taxon>Bacteria</taxon>
        <taxon>Pseudomonadati</taxon>
        <taxon>Bacteroidota</taxon>
        <taxon>Flavobacteriia</taxon>
        <taxon>Flavobacteriales</taxon>
        <taxon>Flavobacteriaceae</taxon>
        <taxon>Flavobacterium</taxon>
    </lineage>
</organism>
<sequence>MLQTVIKNKVRLMQLLFLVLLLILIRAFENQLFYDPFLDFFKKDFTSLRLPALNSFSLFLSLLLRYTLNTSISLGIIYVLFKEPAMVKFAFVLYYFFFLILIVAFFYIVYFTSENHNWILFYIRRFLIQPIFLLLFVPGFYYQKQHQ</sequence>
<evidence type="ECO:0000256" key="1">
    <source>
        <dbReference type="SAM" id="Phobius"/>
    </source>
</evidence>
<reference evidence="2 3" key="1">
    <citation type="submission" date="2016-03" db="EMBL/GenBank/DDBJ databases">
        <title>Draft genome sequence of Flavobacterium fryxellicola DSM 16209.</title>
        <authorList>
            <person name="Shin S.-K."/>
            <person name="Yi H."/>
        </authorList>
    </citation>
    <scope>NUCLEOTIDE SEQUENCE [LARGE SCALE GENOMIC DNA]</scope>
    <source>
        <strain evidence="2 3">DSM 16209</strain>
    </source>
</reference>